<dbReference type="Gene3D" id="3.90.320.10">
    <property type="match status" value="1"/>
</dbReference>
<feature type="domain" description="YqaJ viral recombinase" evidence="2">
    <location>
        <begin position="99"/>
        <end position="230"/>
    </location>
</feature>
<feature type="coiled-coil region" evidence="1">
    <location>
        <begin position="304"/>
        <end position="334"/>
    </location>
</feature>
<dbReference type="InterPro" id="IPR017482">
    <property type="entry name" value="Lambda-type_endonuclease"/>
</dbReference>
<reference evidence="3" key="1">
    <citation type="submission" date="2021-02" db="EMBL/GenBank/DDBJ databases">
        <authorList>
            <person name="Nowell W R."/>
        </authorList>
    </citation>
    <scope>NUCLEOTIDE SEQUENCE</scope>
</reference>
<keyword evidence="1" id="KW-0175">Coiled coil</keyword>
<evidence type="ECO:0000313" key="4">
    <source>
        <dbReference type="Proteomes" id="UP000663842"/>
    </source>
</evidence>
<evidence type="ECO:0000313" key="3">
    <source>
        <dbReference type="EMBL" id="CAF3838885.1"/>
    </source>
</evidence>
<evidence type="ECO:0000256" key="1">
    <source>
        <dbReference type="SAM" id="Coils"/>
    </source>
</evidence>
<dbReference type="NCBIfam" id="TIGR03033">
    <property type="entry name" value="phage_rel_nuc"/>
    <property type="match status" value="1"/>
</dbReference>
<accession>A0A819DJW5</accession>
<proteinExistence type="predicted"/>
<dbReference type="Proteomes" id="UP000663842">
    <property type="component" value="Unassembled WGS sequence"/>
</dbReference>
<dbReference type="InterPro" id="IPR011335">
    <property type="entry name" value="Restrct_endonuc-II-like"/>
</dbReference>
<dbReference type="AlphaFoldDB" id="A0A819DJW5"/>
<comment type="caution">
    <text evidence="3">The sequence shown here is derived from an EMBL/GenBank/DDBJ whole genome shotgun (WGS) entry which is preliminary data.</text>
</comment>
<dbReference type="EMBL" id="CAJOBF010000579">
    <property type="protein sequence ID" value="CAF3838885.1"/>
    <property type="molecule type" value="Genomic_DNA"/>
</dbReference>
<organism evidence="3 4">
    <name type="scientific">Rotaria magnacalcarata</name>
    <dbReference type="NCBI Taxonomy" id="392030"/>
    <lineage>
        <taxon>Eukaryota</taxon>
        <taxon>Metazoa</taxon>
        <taxon>Spiralia</taxon>
        <taxon>Gnathifera</taxon>
        <taxon>Rotifera</taxon>
        <taxon>Eurotatoria</taxon>
        <taxon>Bdelloidea</taxon>
        <taxon>Philodinida</taxon>
        <taxon>Philodinidae</taxon>
        <taxon>Rotaria</taxon>
    </lineage>
</organism>
<sequence length="422" mass="48192">MLNNIQDRRIPREEVSSLLWSMGSDISTHSLSMWIKSKTKDEFVVVPRMFCLNSLKFFEENEYYLEEHGLGNKGYLKQIENSAYSEEVQVTQMTNREQFLLDRKQGIGGSDVAAIMGLSPWSTPLDVYNDKISPVLVEEELNDDLKRGIRVEKYILQEYSETTNEAIEINLPPLIDKEYPFIRGNADAKVVGQNVLVEAKSTKAPISTWNAGIPEYYRTQVAYYAMLADADRVDIPVLFSGWTYACFTYWRDPEFEAQIKEAVINFWQNHIVKGIAPAPTSIEELQVAYPNIDIAKTIKADDNIRQIVSELQEASAKRKELEKLEQKLKTHIQVYMGDAGLLDSGFCKVSLKNRRLIYMTIMLPNGHTHESMPLADMQDIATDAIFNLAEQDAKEQSIITAESKREKLLPFLNNNIIANTER</sequence>
<dbReference type="Pfam" id="PF09588">
    <property type="entry name" value="YqaJ"/>
    <property type="match status" value="1"/>
</dbReference>
<dbReference type="GO" id="GO:0006281">
    <property type="term" value="P:DNA repair"/>
    <property type="evidence" value="ECO:0007669"/>
    <property type="project" value="UniProtKB-ARBA"/>
</dbReference>
<dbReference type="InterPro" id="IPR019080">
    <property type="entry name" value="YqaJ_viral_recombinase"/>
</dbReference>
<evidence type="ECO:0000259" key="2">
    <source>
        <dbReference type="Pfam" id="PF09588"/>
    </source>
</evidence>
<protein>
    <recommendedName>
        <fullName evidence="2">YqaJ viral recombinase domain-containing protein</fullName>
    </recommendedName>
</protein>
<name>A0A819DJW5_9BILA</name>
<dbReference type="InterPro" id="IPR011604">
    <property type="entry name" value="PDDEXK-like_dom_sf"/>
</dbReference>
<gene>
    <name evidence="3" type="ORF">UXM345_LOCUS7092</name>
</gene>
<dbReference type="SUPFAM" id="SSF52980">
    <property type="entry name" value="Restriction endonuclease-like"/>
    <property type="match status" value="1"/>
</dbReference>